<dbReference type="GO" id="GO:0032259">
    <property type="term" value="P:methylation"/>
    <property type="evidence" value="ECO:0007669"/>
    <property type="project" value="UniProtKB-KW"/>
</dbReference>
<name>A0AAE9YRI3_9GAMM</name>
<dbReference type="PIRSF" id="PIRSF031679">
    <property type="entry name" value="Mtase_Alr7345_prd"/>
    <property type="match status" value="1"/>
</dbReference>
<evidence type="ECO:0000256" key="1">
    <source>
        <dbReference type="SAM" id="SignalP"/>
    </source>
</evidence>
<evidence type="ECO:0000313" key="2">
    <source>
        <dbReference type="EMBL" id="WDD99735.1"/>
    </source>
</evidence>
<sequence>MTIIKSLTTASLLTFGILASSYTTAHVNTDKLTQALAGEHRSDKNKARDIYRHPEKTLAFFGFKPEMTVVEIAPGGGWYTEILAPALKGSGKLYGAHYPDTGEDNYYSNSRKRLEKKLAGNPVFSEVELTNFVPRKASVLAPAGSADLVLTFRNLHNWGHDGVEQLFKDAAKALKAGGVLGVVEHRMPTDMEWEKNKRSGYFPQADVVKLAKAAGFKLAASSEINANPKDTANHPKGVWTLPPVLRLGEQDKEKYLAIGESDRMTLKFVKK</sequence>
<dbReference type="EMBL" id="CP059735">
    <property type="protein sequence ID" value="WDD99735.1"/>
    <property type="molecule type" value="Genomic_DNA"/>
</dbReference>
<dbReference type="InterPro" id="IPR016980">
    <property type="entry name" value="S-AdoMet-dep_MeTrfase_Alr7345"/>
</dbReference>
<keyword evidence="1" id="KW-0732">Signal</keyword>
<keyword evidence="3" id="KW-1185">Reference proteome</keyword>
<gene>
    <name evidence="2" type="ORF">SG35_003415</name>
</gene>
<dbReference type="Proteomes" id="UP000032568">
    <property type="component" value="Chromosome"/>
</dbReference>
<dbReference type="SUPFAM" id="SSF53335">
    <property type="entry name" value="S-adenosyl-L-methionine-dependent methyltransferases"/>
    <property type="match status" value="1"/>
</dbReference>
<dbReference type="GO" id="GO:0008168">
    <property type="term" value="F:methyltransferase activity"/>
    <property type="evidence" value="ECO:0007669"/>
    <property type="project" value="UniProtKB-KW"/>
</dbReference>
<feature type="signal peptide" evidence="1">
    <location>
        <begin position="1"/>
        <end position="25"/>
    </location>
</feature>
<evidence type="ECO:0000313" key="3">
    <source>
        <dbReference type="Proteomes" id="UP000032568"/>
    </source>
</evidence>
<keyword evidence="2" id="KW-0489">Methyltransferase</keyword>
<dbReference type="KEGG" id="tact:SG35_003415"/>
<dbReference type="AlphaFoldDB" id="A0AAE9YRI3"/>
<organism evidence="2 3">
    <name type="scientific">Thalassomonas actiniarum</name>
    <dbReference type="NCBI Taxonomy" id="485447"/>
    <lineage>
        <taxon>Bacteria</taxon>
        <taxon>Pseudomonadati</taxon>
        <taxon>Pseudomonadota</taxon>
        <taxon>Gammaproteobacteria</taxon>
        <taxon>Alteromonadales</taxon>
        <taxon>Colwelliaceae</taxon>
        <taxon>Thalassomonas</taxon>
    </lineage>
</organism>
<accession>A0AAE9YRI3</accession>
<dbReference type="RefSeq" id="WP_044832892.1">
    <property type="nucleotide sequence ID" value="NZ_CP059735.1"/>
</dbReference>
<feature type="chain" id="PRO_5042122414" evidence="1">
    <location>
        <begin position="26"/>
        <end position="271"/>
    </location>
</feature>
<reference evidence="2 3" key="2">
    <citation type="journal article" date="2022" name="Mar. Drugs">
        <title>Bioassay-Guided Fractionation Leads to the Detection of Cholic Acid Generated by the Rare Thalassomonas sp.</title>
        <authorList>
            <person name="Pheiffer F."/>
            <person name="Schneider Y.K."/>
            <person name="Hansen E.H."/>
            <person name="Andersen J.H."/>
            <person name="Isaksson J."/>
            <person name="Busche T."/>
            <person name="R C."/>
            <person name="Kalinowski J."/>
            <person name="Zyl L.V."/>
            <person name="Trindade M."/>
        </authorList>
    </citation>
    <scope>NUCLEOTIDE SEQUENCE [LARGE SCALE GENOMIC DNA]</scope>
    <source>
        <strain evidence="2 3">A5K-106</strain>
    </source>
</reference>
<dbReference type="Gene3D" id="3.40.50.150">
    <property type="entry name" value="Vaccinia Virus protein VP39"/>
    <property type="match status" value="1"/>
</dbReference>
<protein>
    <submittedName>
        <fullName evidence="2">Class I SAM-dependent methyltransferase</fullName>
    </submittedName>
</protein>
<proteinExistence type="predicted"/>
<reference evidence="2 3" key="1">
    <citation type="journal article" date="2015" name="Genome Announc.">
        <title>Draft Genome Sequences of Marine Isolates of Thalassomonas viridans and Thalassomonas actiniarum.</title>
        <authorList>
            <person name="Olonade I."/>
            <person name="van Zyl L.J."/>
            <person name="Trindade M."/>
        </authorList>
    </citation>
    <scope>NUCLEOTIDE SEQUENCE [LARGE SCALE GENOMIC DNA]</scope>
    <source>
        <strain evidence="2 3">A5K-106</strain>
    </source>
</reference>
<keyword evidence="2" id="KW-0808">Transferase</keyword>
<dbReference type="InterPro" id="IPR029063">
    <property type="entry name" value="SAM-dependent_MTases_sf"/>
</dbReference>